<dbReference type="Proteomes" id="UP000323671">
    <property type="component" value="Chromosome"/>
</dbReference>
<keyword evidence="2" id="KW-0488">Methylation</keyword>
<dbReference type="KEGG" id="otr:OTERR_05060"/>
<evidence type="ECO:0000256" key="3">
    <source>
        <dbReference type="ARBA" id="ARBA00022692"/>
    </source>
</evidence>
<evidence type="ECO:0000256" key="4">
    <source>
        <dbReference type="ARBA" id="ARBA00022989"/>
    </source>
</evidence>
<accession>A0A5C1E4Z5</accession>
<dbReference type="AlphaFoldDB" id="A0A5C1E4Z5"/>
<keyword evidence="4 6" id="KW-1133">Transmembrane helix</keyword>
<evidence type="ECO:0000313" key="7">
    <source>
        <dbReference type="EMBL" id="QEL63982.1"/>
    </source>
</evidence>
<reference evidence="7 8" key="1">
    <citation type="submission" date="2017-07" db="EMBL/GenBank/DDBJ databases">
        <title>Complete genome sequence of Oryzomicrobium terrae TPP412.</title>
        <authorList>
            <person name="Chiu L.-W."/>
            <person name="Lo K.-J."/>
            <person name="Tsai Y.-M."/>
            <person name="Lin S.-S."/>
            <person name="Kuo C.-H."/>
            <person name="Liu C.-T."/>
        </authorList>
    </citation>
    <scope>NUCLEOTIDE SEQUENCE [LARGE SCALE GENOMIC DNA]</scope>
    <source>
        <strain evidence="7 8">TPP412</strain>
    </source>
</reference>
<dbReference type="SUPFAM" id="SSF54523">
    <property type="entry name" value="Pili subunits"/>
    <property type="match status" value="1"/>
</dbReference>
<dbReference type="GO" id="GO:0016020">
    <property type="term" value="C:membrane"/>
    <property type="evidence" value="ECO:0007669"/>
    <property type="project" value="UniProtKB-SubCell"/>
</dbReference>
<dbReference type="Gene3D" id="3.30.700.10">
    <property type="entry name" value="Glycoprotein, Type 4 Pilin"/>
    <property type="match status" value="1"/>
</dbReference>
<dbReference type="InterPro" id="IPR045584">
    <property type="entry name" value="Pilin-like"/>
</dbReference>
<protein>
    <submittedName>
        <fullName evidence="7">MSHA pilin protein MshA</fullName>
    </submittedName>
</protein>
<comment type="subcellular location">
    <subcellularLocation>
        <location evidence="1">Membrane</location>
        <topology evidence="1">Single-pass membrane protein</topology>
    </subcellularLocation>
</comment>
<sequence length="185" mass="18637">MTKSSLSRRTRQHGFTLIELIVVIIILGILAAVALPRFIDLQVQARQAKLNAAIGAVRSGSVLFHAQCLAQAAANPPVACPATNANATVTMEGVAVNGIAQYPEATLAGIVTAAGLRAGTQAQYNANPGNYDYYYTGGGGGANAVLTLNVPSPTAGSCAFTYTAGSAAAGVITAPVVTTTATACN</sequence>
<dbReference type="Pfam" id="PF07963">
    <property type="entry name" value="N_methyl"/>
    <property type="match status" value="1"/>
</dbReference>
<organism evidence="7 8">
    <name type="scientific">Oryzomicrobium terrae</name>
    <dbReference type="NCBI Taxonomy" id="1735038"/>
    <lineage>
        <taxon>Bacteria</taxon>
        <taxon>Pseudomonadati</taxon>
        <taxon>Pseudomonadota</taxon>
        <taxon>Betaproteobacteria</taxon>
        <taxon>Rhodocyclales</taxon>
        <taxon>Rhodocyclaceae</taxon>
        <taxon>Oryzomicrobium</taxon>
    </lineage>
</organism>
<feature type="transmembrane region" description="Helical" evidence="6">
    <location>
        <begin position="20"/>
        <end position="39"/>
    </location>
</feature>
<dbReference type="PANTHER" id="PTHR30093:SF44">
    <property type="entry name" value="TYPE II SECRETION SYSTEM CORE PROTEIN G"/>
    <property type="match status" value="1"/>
</dbReference>
<evidence type="ECO:0000313" key="8">
    <source>
        <dbReference type="Proteomes" id="UP000323671"/>
    </source>
</evidence>
<evidence type="ECO:0000256" key="6">
    <source>
        <dbReference type="SAM" id="Phobius"/>
    </source>
</evidence>
<keyword evidence="3 6" id="KW-0812">Transmembrane</keyword>
<keyword evidence="8" id="KW-1185">Reference proteome</keyword>
<dbReference type="PANTHER" id="PTHR30093">
    <property type="entry name" value="GENERAL SECRETION PATHWAY PROTEIN G"/>
    <property type="match status" value="1"/>
</dbReference>
<evidence type="ECO:0000256" key="5">
    <source>
        <dbReference type="ARBA" id="ARBA00023136"/>
    </source>
</evidence>
<dbReference type="EMBL" id="CP022579">
    <property type="protein sequence ID" value="QEL63982.1"/>
    <property type="molecule type" value="Genomic_DNA"/>
</dbReference>
<dbReference type="RefSeq" id="WP_187775286.1">
    <property type="nucleotide sequence ID" value="NZ_CP022579.1"/>
</dbReference>
<dbReference type="InterPro" id="IPR012902">
    <property type="entry name" value="N_methyl_site"/>
</dbReference>
<dbReference type="NCBIfam" id="TIGR02532">
    <property type="entry name" value="IV_pilin_GFxxxE"/>
    <property type="match status" value="1"/>
</dbReference>
<proteinExistence type="predicted"/>
<dbReference type="PROSITE" id="PS00409">
    <property type="entry name" value="PROKAR_NTER_METHYL"/>
    <property type="match status" value="1"/>
</dbReference>
<keyword evidence="5 6" id="KW-0472">Membrane</keyword>
<evidence type="ECO:0000256" key="2">
    <source>
        <dbReference type="ARBA" id="ARBA00022481"/>
    </source>
</evidence>
<gene>
    <name evidence="7" type="primary">mshA</name>
    <name evidence="7" type="ORF">OTERR_05060</name>
</gene>
<name>A0A5C1E4Z5_9RHOO</name>
<evidence type="ECO:0000256" key="1">
    <source>
        <dbReference type="ARBA" id="ARBA00004167"/>
    </source>
</evidence>